<organism evidence="2">
    <name type="scientific">Mesotoga infera</name>
    <dbReference type="NCBI Taxonomy" id="1236046"/>
    <lineage>
        <taxon>Bacteria</taxon>
        <taxon>Thermotogati</taxon>
        <taxon>Thermotogota</taxon>
        <taxon>Thermotogae</taxon>
        <taxon>Kosmotogales</taxon>
        <taxon>Kosmotogaceae</taxon>
        <taxon>Mesotoga</taxon>
    </lineage>
</organism>
<dbReference type="PANTHER" id="PTHR42924">
    <property type="entry name" value="EXONUCLEASE"/>
    <property type="match status" value="1"/>
</dbReference>
<dbReference type="InterPro" id="IPR016195">
    <property type="entry name" value="Pol/histidinol_Pase-like"/>
</dbReference>
<dbReference type="Proteomes" id="UP000886198">
    <property type="component" value="Unassembled WGS sequence"/>
</dbReference>
<name>A0A7C1H595_9BACT</name>
<accession>A0A7C1H595</accession>
<dbReference type="Pfam" id="PF02811">
    <property type="entry name" value="PHP"/>
    <property type="match status" value="1"/>
</dbReference>
<dbReference type="SUPFAM" id="SSF89550">
    <property type="entry name" value="PHP domain-like"/>
    <property type="match status" value="1"/>
</dbReference>
<dbReference type="GO" id="GO:0035312">
    <property type="term" value="F:5'-3' DNA exonuclease activity"/>
    <property type="evidence" value="ECO:0007669"/>
    <property type="project" value="TreeGrafter"/>
</dbReference>
<evidence type="ECO:0000313" key="2">
    <source>
        <dbReference type="EMBL" id="HDP77106.1"/>
    </source>
</evidence>
<evidence type="ECO:0000259" key="1">
    <source>
        <dbReference type="SMART" id="SM00481"/>
    </source>
</evidence>
<dbReference type="CDD" id="cd07432">
    <property type="entry name" value="PHP_HisPPase"/>
    <property type="match status" value="1"/>
</dbReference>
<protein>
    <submittedName>
        <fullName evidence="2">PHP domain-containing protein</fullName>
    </submittedName>
</protein>
<dbReference type="EMBL" id="DSBT01000082">
    <property type="protein sequence ID" value="HDP77106.1"/>
    <property type="molecule type" value="Genomic_DNA"/>
</dbReference>
<proteinExistence type="predicted"/>
<dbReference type="InterPro" id="IPR052018">
    <property type="entry name" value="PHP_domain"/>
</dbReference>
<comment type="caution">
    <text evidence="2">The sequence shown here is derived from an EMBL/GenBank/DDBJ whole genome shotgun (WGS) entry which is preliminary data.</text>
</comment>
<dbReference type="SMART" id="SM00481">
    <property type="entry name" value="POLIIIAc"/>
    <property type="match status" value="1"/>
</dbReference>
<dbReference type="AlphaFoldDB" id="A0A7C1H595"/>
<dbReference type="InterPro" id="IPR003141">
    <property type="entry name" value="Pol/His_phosphatase_N"/>
</dbReference>
<dbReference type="Gene3D" id="3.20.20.140">
    <property type="entry name" value="Metal-dependent hydrolases"/>
    <property type="match status" value="1"/>
</dbReference>
<reference evidence="2" key="1">
    <citation type="journal article" date="2020" name="mSystems">
        <title>Genome- and Community-Level Interaction Insights into Carbon Utilization and Element Cycling Functions of Hydrothermarchaeota in Hydrothermal Sediment.</title>
        <authorList>
            <person name="Zhou Z."/>
            <person name="Liu Y."/>
            <person name="Xu W."/>
            <person name="Pan J."/>
            <person name="Luo Z.H."/>
            <person name="Li M."/>
        </authorList>
    </citation>
    <scope>NUCLEOTIDE SEQUENCE [LARGE SCALE GENOMIC DNA]</scope>
    <source>
        <strain evidence="2">SpSt-1179</strain>
    </source>
</reference>
<dbReference type="GO" id="GO:0004534">
    <property type="term" value="F:5'-3' RNA exonuclease activity"/>
    <property type="evidence" value="ECO:0007669"/>
    <property type="project" value="TreeGrafter"/>
</dbReference>
<gene>
    <name evidence="2" type="ORF">ENN47_02750</name>
</gene>
<dbReference type="PANTHER" id="PTHR42924:SF3">
    <property type="entry name" value="POLYMERASE_HISTIDINOL PHOSPHATASE N-TERMINAL DOMAIN-CONTAINING PROTEIN"/>
    <property type="match status" value="1"/>
</dbReference>
<dbReference type="InterPro" id="IPR004013">
    <property type="entry name" value="PHP_dom"/>
</dbReference>
<sequence>MPFLCDFHIHSCLSPCADITMTPREIASVCVSKGIDWVSITDHNSAGNVRVFSRVLSRAGVSFIPGIEVHTVEDVHVLAYFPEVSLAEAYSDWIRKERLPHIAVDPEISGYQLFVDDDDSFTGVEEFWLGQPTTLSISETLETVHDNGGISVMAHVDRKMGLITQLGVIPEEYREVPMEISFRKTLTKGFESRNILHSSDAHSLNVIAPTVFISANTRSFKEFQAAIFSFGKALEIIWD</sequence>
<feature type="domain" description="Polymerase/histidinol phosphatase N-terminal" evidence="1">
    <location>
        <begin position="5"/>
        <end position="73"/>
    </location>
</feature>